<dbReference type="SMART" id="SM00044">
    <property type="entry name" value="CYCc"/>
    <property type="match status" value="1"/>
</dbReference>
<accession>A0A3P8BE00</accession>
<evidence type="ECO:0000256" key="8">
    <source>
        <dbReference type="ARBA" id="ARBA00023239"/>
    </source>
</evidence>
<keyword evidence="5" id="KW-1133">Transmembrane helix</keyword>
<evidence type="ECO:0000256" key="3">
    <source>
        <dbReference type="ARBA" id="ARBA00022692"/>
    </source>
</evidence>
<dbReference type="CDD" id="cd07302">
    <property type="entry name" value="CHD"/>
    <property type="match status" value="1"/>
</dbReference>
<dbReference type="GO" id="GO:0035556">
    <property type="term" value="P:intracellular signal transduction"/>
    <property type="evidence" value="ECO:0007669"/>
    <property type="project" value="InterPro"/>
</dbReference>
<dbReference type="SUPFAM" id="SSF55073">
    <property type="entry name" value="Nucleotide cyclase"/>
    <property type="match status" value="1"/>
</dbReference>
<feature type="region of interest" description="Disordered" evidence="9">
    <location>
        <begin position="94"/>
        <end position="113"/>
    </location>
</feature>
<dbReference type="PROSITE" id="PS50125">
    <property type="entry name" value="GUANYLATE_CYCLASE_2"/>
    <property type="match status" value="1"/>
</dbReference>
<name>A0A183G5Y4_HELPZ</name>
<feature type="region of interest" description="Disordered" evidence="9">
    <location>
        <begin position="41"/>
        <end position="73"/>
    </location>
</feature>
<keyword evidence="3" id="KW-0812">Transmembrane</keyword>
<evidence type="ECO:0000313" key="11">
    <source>
        <dbReference type="EMBL" id="VDP07888.1"/>
    </source>
</evidence>
<reference evidence="11 12" key="1">
    <citation type="submission" date="2018-11" db="EMBL/GenBank/DDBJ databases">
        <authorList>
            <consortium name="Pathogen Informatics"/>
        </authorList>
    </citation>
    <scope>NUCLEOTIDE SEQUENCE [LARGE SCALE GENOMIC DNA]</scope>
</reference>
<dbReference type="Proteomes" id="UP000050761">
    <property type="component" value="Unassembled WGS sequence"/>
</dbReference>
<evidence type="ECO:0000313" key="12">
    <source>
        <dbReference type="Proteomes" id="UP000050761"/>
    </source>
</evidence>
<keyword evidence="4" id="KW-0547">Nucleotide-binding</keyword>
<evidence type="ECO:0000256" key="1">
    <source>
        <dbReference type="ARBA" id="ARBA00001436"/>
    </source>
</evidence>
<dbReference type="GO" id="GO:0000166">
    <property type="term" value="F:nucleotide binding"/>
    <property type="evidence" value="ECO:0007669"/>
    <property type="project" value="UniProtKB-KW"/>
</dbReference>
<dbReference type="OrthoDB" id="5862383at2759"/>
<dbReference type="PANTHER" id="PTHR11920">
    <property type="entry name" value="GUANYLYL CYCLASE"/>
    <property type="match status" value="1"/>
</dbReference>
<dbReference type="EMBL" id="UZAH01029787">
    <property type="protein sequence ID" value="VDP07888.1"/>
    <property type="molecule type" value="Genomic_DNA"/>
</dbReference>
<dbReference type="GO" id="GO:0005886">
    <property type="term" value="C:plasma membrane"/>
    <property type="evidence" value="ECO:0007669"/>
    <property type="project" value="TreeGrafter"/>
</dbReference>
<dbReference type="GO" id="GO:0004383">
    <property type="term" value="F:guanylate cyclase activity"/>
    <property type="evidence" value="ECO:0007669"/>
    <property type="project" value="UniProtKB-EC"/>
</dbReference>
<evidence type="ECO:0000313" key="13">
    <source>
        <dbReference type="WBParaSite" id="HPBE_0001708001-mRNA-1"/>
    </source>
</evidence>
<evidence type="ECO:0000256" key="5">
    <source>
        <dbReference type="ARBA" id="ARBA00022989"/>
    </source>
</evidence>
<dbReference type="InterPro" id="IPR029787">
    <property type="entry name" value="Nucleotide_cyclase"/>
</dbReference>
<dbReference type="Gene3D" id="3.30.70.1230">
    <property type="entry name" value="Nucleotide cyclase"/>
    <property type="match status" value="1"/>
</dbReference>
<keyword evidence="6" id="KW-0472">Membrane</keyword>
<accession>A0A183G5Y4</accession>
<feature type="region of interest" description="Disordered" evidence="9">
    <location>
        <begin position="1"/>
        <end position="22"/>
    </location>
</feature>
<reference evidence="13" key="2">
    <citation type="submission" date="2019-09" db="UniProtKB">
        <authorList>
            <consortium name="WormBaseParasite"/>
        </authorList>
    </citation>
    <scope>IDENTIFICATION</scope>
</reference>
<evidence type="ECO:0000256" key="9">
    <source>
        <dbReference type="SAM" id="MobiDB-lite"/>
    </source>
</evidence>
<comment type="catalytic activity">
    <reaction evidence="1">
        <text>GTP = 3',5'-cyclic GMP + diphosphate</text>
        <dbReference type="Rhea" id="RHEA:13665"/>
        <dbReference type="ChEBI" id="CHEBI:33019"/>
        <dbReference type="ChEBI" id="CHEBI:37565"/>
        <dbReference type="ChEBI" id="CHEBI:57746"/>
        <dbReference type="EC" id="4.6.1.2"/>
    </reaction>
</comment>
<keyword evidence="12" id="KW-1185">Reference proteome</keyword>
<evidence type="ECO:0000259" key="10">
    <source>
        <dbReference type="PROSITE" id="PS50125"/>
    </source>
</evidence>
<gene>
    <name evidence="11" type="ORF">HPBE_LOCUS17079</name>
</gene>
<dbReference type="GO" id="GO:0004016">
    <property type="term" value="F:adenylate cyclase activity"/>
    <property type="evidence" value="ECO:0007669"/>
    <property type="project" value="TreeGrafter"/>
</dbReference>
<keyword evidence="7" id="KW-0325">Glycoprotein</keyword>
<dbReference type="Pfam" id="PF00211">
    <property type="entry name" value="Guanylate_cyc"/>
    <property type="match status" value="1"/>
</dbReference>
<evidence type="ECO:0000256" key="2">
    <source>
        <dbReference type="ARBA" id="ARBA00004370"/>
    </source>
</evidence>
<evidence type="ECO:0000256" key="6">
    <source>
        <dbReference type="ARBA" id="ARBA00023136"/>
    </source>
</evidence>
<keyword evidence="8" id="KW-0456">Lyase</keyword>
<sequence length="332" mass="37164">MDSLPDDSDSQDTPDNFEDDKTIQEGIAAKHKTLTNIRTRVAQASRQGTRRQREGLAFEGSDEGMDEAPPKKVSPIVATTTAVPTSQLTIAYPKSSIAKQQSPADSRRSRKSFIARNRRHQVELLNRRVAVTAERSRSTQETRWSVVSQWTWDEASRPFYVEVQGLRGVGVTVSERFRDSIVENVGDGYLLVSGLEPTPYHLREVCRIALDIIHFVDHYHIKHNAKLTMKVKLGIHSGAVASGILGSSAPRFCIFGDTVNMACRMANLSEPQKIQVELSMSESIAETVRTRYPGFNLEERGFVDVKVCRNTRSVSQMLLHAIAQISHIERMS</sequence>
<protein>
    <submittedName>
        <fullName evidence="13">Guanylate cyclase domain-containing protein</fullName>
    </submittedName>
</protein>
<organism evidence="12 13">
    <name type="scientific">Heligmosomoides polygyrus</name>
    <name type="common">Parasitic roundworm</name>
    <dbReference type="NCBI Taxonomy" id="6339"/>
    <lineage>
        <taxon>Eukaryota</taxon>
        <taxon>Metazoa</taxon>
        <taxon>Ecdysozoa</taxon>
        <taxon>Nematoda</taxon>
        <taxon>Chromadorea</taxon>
        <taxon>Rhabditida</taxon>
        <taxon>Rhabditina</taxon>
        <taxon>Rhabditomorpha</taxon>
        <taxon>Strongyloidea</taxon>
        <taxon>Heligmosomidae</taxon>
        <taxon>Heligmosomoides</taxon>
    </lineage>
</organism>
<evidence type="ECO:0000256" key="4">
    <source>
        <dbReference type="ARBA" id="ARBA00022741"/>
    </source>
</evidence>
<feature type="compositionally biased region" description="Acidic residues" evidence="9">
    <location>
        <begin position="1"/>
        <end position="18"/>
    </location>
</feature>
<evidence type="ECO:0000256" key="7">
    <source>
        <dbReference type="ARBA" id="ARBA00023180"/>
    </source>
</evidence>
<dbReference type="WBParaSite" id="HPBE_0001708001-mRNA-1">
    <property type="protein sequence ID" value="HPBE_0001708001-mRNA-1"/>
    <property type="gene ID" value="HPBE_0001708001"/>
</dbReference>
<dbReference type="AlphaFoldDB" id="A0A183G5Y4"/>
<dbReference type="InterPro" id="IPR050401">
    <property type="entry name" value="Cyclic_nucleotide_synthase"/>
</dbReference>
<dbReference type="GO" id="GO:0007168">
    <property type="term" value="P:receptor guanylyl cyclase signaling pathway"/>
    <property type="evidence" value="ECO:0007669"/>
    <property type="project" value="TreeGrafter"/>
</dbReference>
<dbReference type="GO" id="GO:0001653">
    <property type="term" value="F:peptide receptor activity"/>
    <property type="evidence" value="ECO:0007669"/>
    <property type="project" value="TreeGrafter"/>
</dbReference>
<feature type="domain" description="Guanylate cyclase" evidence="10">
    <location>
        <begin position="182"/>
        <end position="266"/>
    </location>
</feature>
<comment type="subcellular location">
    <subcellularLocation>
        <location evidence="2">Membrane</location>
    </subcellularLocation>
</comment>
<dbReference type="PANTHER" id="PTHR11920:SF255">
    <property type="entry name" value="RECEPTOR-TYPE GUANYLATE CYCLASE GCY-25"/>
    <property type="match status" value="1"/>
</dbReference>
<proteinExistence type="predicted"/>
<dbReference type="InterPro" id="IPR001054">
    <property type="entry name" value="A/G_cyclase"/>
</dbReference>